<proteinExistence type="predicted"/>
<name>A0AA41QAH0_9MICO</name>
<evidence type="ECO:0008006" key="4">
    <source>
        <dbReference type="Google" id="ProtNLM"/>
    </source>
</evidence>
<evidence type="ECO:0000313" key="2">
    <source>
        <dbReference type="EMBL" id="MCF4123455.1"/>
    </source>
</evidence>
<dbReference type="InterPro" id="IPR029044">
    <property type="entry name" value="Nucleotide-diphossugar_trans"/>
</dbReference>
<keyword evidence="3" id="KW-1185">Reference proteome</keyword>
<dbReference type="EMBL" id="JAKGSG010000006">
    <property type="protein sequence ID" value="MCF4119693.1"/>
    <property type="molecule type" value="Genomic_DNA"/>
</dbReference>
<reference evidence="1" key="1">
    <citation type="submission" date="2022-01" db="EMBL/GenBank/DDBJ databases">
        <title>Antribacter sp. nov., isolated from Guizhou of China.</title>
        <authorList>
            <person name="Chengliang C."/>
            <person name="Ya Z."/>
        </authorList>
    </citation>
    <scope>NUCLEOTIDE SEQUENCE</scope>
    <source>
        <strain evidence="1">KLBMP 9083</strain>
    </source>
</reference>
<gene>
    <name evidence="1" type="ORF">L1785_01735</name>
    <name evidence="2" type="ORF">L1785_21035</name>
</gene>
<comment type="caution">
    <text evidence="1">The sequence shown here is derived from an EMBL/GenBank/DDBJ whole genome shotgun (WGS) entry which is preliminary data.</text>
</comment>
<dbReference type="SUPFAM" id="SSF53448">
    <property type="entry name" value="Nucleotide-diphospho-sugar transferases"/>
    <property type="match status" value="1"/>
</dbReference>
<evidence type="ECO:0000313" key="1">
    <source>
        <dbReference type="EMBL" id="MCF4119693.1"/>
    </source>
</evidence>
<dbReference type="Proteomes" id="UP001165405">
    <property type="component" value="Unassembled WGS sequence"/>
</dbReference>
<dbReference type="EMBL" id="JAKGSG010000061">
    <property type="protein sequence ID" value="MCF4123455.1"/>
    <property type="molecule type" value="Genomic_DNA"/>
</dbReference>
<dbReference type="RefSeq" id="WP_236087407.1">
    <property type="nucleotide sequence ID" value="NZ_JAKGSG010000006.1"/>
</dbReference>
<protein>
    <recommendedName>
        <fullName evidence="4">Glycosyltransferase 2-like domain-containing protein</fullName>
    </recommendedName>
</protein>
<accession>A0AA41QAH0</accession>
<organism evidence="1 3">
    <name type="scientific">Antribacter soli</name>
    <dbReference type="NCBI Taxonomy" id="2910976"/>
    <lineage>
        <taxon>Bacteria</taxon>
        <taxon>Bacillati</taxon>
        <taxon>Actinomycetota</taxon>
        <taxon>Actinomycetes</taxon>
        <taxon>Micrococcales</taxon>
        <taxon>Promicromonosporaceae</taxon>
        <taxon>Antribacter</taxon>
    </lineage>
</organism>
<dbReference type="Gene3D" id="3.90.550.10">
    <property type="entry name" value="Spore Coat Polysaccharide Biosynthesis Protein SpsA, Chain A"/>
    <property type="match status" value="1"/>
</dbReference>
<sequence length="305" mass="32622">MAEADRTSVAGTRVDLGLVVSTLGRVRALDRLLASLDGRLGPSDRVVVVAQGAVPEVRALAARYADKGLPVVVTTSKRGAALGRNTGVAALPARDFLLGFPNDTTWFPDGAVEALRSAAEASGLQAGALTVVDENGPKFVLPPAGTVLDRRSVWSVIEMGLLVRRDVFLEVGGFDAAMGTGGPTPWQAGEATDFLLRLVRRRPDLAQRFEWLPPDVRVGGVPDPHGLSAAERRRKLRSYGRGLGRLVTVHGYPLWWRAAYLLAGLVFGFRNPATHTPGDGWWAFLGRLEGYTGRTIGGQTAAVQR</sequence>
<evidence type="ECO:0000313" key="3">
    <source>
        <dbReference type="Proteomes" id="UP001165405"/>
    </source>
</evidence>
<dbReference type="AlphaFoldDB" id="A0AA41QAH0"/>